<comment type="caution">
    <text evidence="2">The sequence shown here is derived from an EMBL/GenBank/DDBJ whole genome shotgun (WGS) entry which is preliminary data.</text>
</comment>
<gene>
    <name evidence="2" type="ORF">EVAR_7709_1</name>
</gene>
<feature type="region of interest" description="Disordered" evidence="1">
    <location>
        <begin position="1"/>
        <end position="25"/>
    </location>
</feature>
<dbReference type="Proteomes" id="UP000299102">
    <property type="component" value="Unassembled WGS sequence"/>
</dbReference>
<evidence type="ECO:0000313" key="3">
    <source>
        <dbReference type="Proteomes" id="UP000299102"/>
    </source>
</evidence>
<accession>A0A4C1TIG4</accession>
<evidence type="ECO:0000313" key="2">
    <source>
        <dbReference type="EMBL" id="GBP14292.1"/>
    </source>
</evidence>
<feature type="compositionally biased region" description="Basic and acidic residues" evidence="1">
    <location>
        <begin position="1"/>
        <end position="17"/>
    </location>
</feature>
<organism evidence="2 3">
    <name type="scientific">Eumeta variegata</name>
    <name type="common">Bagworm moth</name>
    <name type="synonym">Eumeta japonica</name>
    <dbReference type="NCBI Taxonomy" id="151549"/>
    <lineage>
        <taxon>Eukaryota</taxon>
        <taxon>Metazoa</taxon>
        <taxon>Ecdysozoa</taxon>
        <taxon>Arthropoda</taxon>
        <taxon>Hexapoda</taxon>
        <taxon>Insecta</taxon>
        <taxon>Pterygota</taxon>
        <taxon>Neoptera</taxon>
        <taxon>Endopterygota</taxon>
        <taxon>Lepidoptera</taxon>
        <taxon>Glossata</taxon>
        <taxon>Ditrysia</taxon>
        <taxon>Tineoidea</taxon>
        <taxon>Psychidae</taxon>
        <taxon>Oiketicinae</taxon>
        <taxon>Eumeta</taxon>
    </lineage>
</organism>
<keyword evidence="3" id="KW-1185">Reference proteome</keyword>
<name>A0A4C1TIG4_EUMVA</name>
<sequence length="122" mass="13750">MERGAADDGRLSGDRRNYTTGTFTHETKRNSENSYLTALFCKCERAPVEPAHLETINPSNFIQIRRIYDQLSFNLESIHTKRFSAHYSDDNCGVAAYDDGEVDVVCKRQNGGETKPTSSLLQ</sequence>
<reference evidence="2 3" key="1">
    <citation type="journal article" date="2019" name="Commun. Biol.">
        <title>The bagworm genome reveals a unique fibroin gene that provides high tensile strength.</title>
        <authorList>
            <person name="Kono N."/>
            <person name="Nakamura H."/>
            <person name="Ohtoshi R."/>
            <person name="Tomita M."/>
            <person name="Numata K."/>
            <person name="Arakawa K."/>
        </authorList>
    </citation>
    <scope>NUCLEOTIDE SEQUENCE [LARGE SCALE GENOMIC DNA]</scope>
</reference>
<proteinExistence type="predicted"/>
<protein>
    <submittedName>
        <fullName evidence="2">Uncharacterized protein</fullName>
    </submittedName>
</protein>
<evidence type="ECO:0000256" key="1">
    <source>
        <dbReference type="SAM" id="MobiDB-lite"/>
    </source>
</evidence>
<dbReference type="AlphaFoldDB" id="A0A4C1TIG4"/>
<dbReference type="EMBL" id="BGZK01000062">
    <property type="protein sequence ID" value="GBP14292.1"/>
    <property type="molecule type" value="Genomic_DNA"/>
</dbReference>